<evidence type="ECO:0000313" key="3">
    <source>
        <dbReference type="Proteomes" id="UP000235145"/>
    </source>
</evidence>
<dbReference type="PANTHER" id="PTHR33116">
    <property type="entry name" value="REVERSE TRANSCRIPTASE ZINC-BINDING DOMAIN-CONTAINING PROTEIN-RELATED-RELATED"/>
    <property type="match status" value="1"/>
</dbReference>
<gene>
    <name evidence="2" type="ORF">LSAT_V11C800425000</name>
</gene>
<evidence type="ECO:0000313" key="2">
    <source>
        <dbReference type="EMBL" id="KAJ0189439.1"/>
    </source>
</evidence>
<dbReference type="Proteomes" id="UP000235145">
    <property type="component" value="Unassembled WGS sequence"/>
</dbReference>
<name>A0A9R1WW14_LACSA</name>
<accession>A0A9R1WW14</accession>
<organism evidence="2 3">
    <name type="scientific">Lactuca sativa</name>
    <name type="common">Garden lettuce</name>
    <dbReference type="NCBI Taxonomy" id="4236"/>
    <lineage>
        <taxon>Eukaryota</taxon>
        <taxon>Viridiplantae</taxon>
        <taxon>Streptophyta</taxon>
        <taxon>Embryophyta</taxon>
        <taxon>Tracheophyta</taxon>
        <taxon>Spermatophyta</taxon>
        <taxon>Magnoliopsida</taxon>
        <taxon>eudicotyledons</taxon>
        <taxon>Gunneridae</taxon>
        <taxon>Pentapetalae</taxon>
        <taxon>asterids</taxon>
        <taxon>campanulids</taxon>
        <taxon>Asterales</taxon>
        <taxon>Asteraceae</taxon>
        <taxon>Cichorioideae</taxon>
        <taxon>Cichorieae</taxon>
        <taxon>Lactucinae</taxon>
        <taxon>Lactuca</taxon>
    </lineage>
</organism>
<sequence>MQFMGFGLRRRLWSIWLFKNSKCSFLLIGRRTNEFQVFRGLRQGDPISPFLFIIFMGGLHFSMEDVVASGIFRGVRVRDSNLFFSHLFYVDNVLFMGDWDEITVRNHINILRGFLMGVGVADSEVVSLASFTGFAVTSFLFSYLGIPVSGGDGRRPIRGGGESMQLENILSILSSVVLSTVPDKWSWDLDPSGCFSVKSASVTSRVPGTILKALYSF</sequence>
<dbReference type="PANTHER" id="PTHR33116:SF81">
    <property type="entry name" value="RNA-DIRECTED DNA POLYMERASE"/>
    <property type="match status" value="1"/>
</dbReference>
<comment type="caution">
    <text evidence="2">The sequence shown here is derived from an EMBL/GenBank/DDBJ whole genome shotgun (WGS) entry which is preliminary data.</text>
</comment>
<dbReference type="SUPFAM" id="SSF56672">
    <property type="entry name" value="DNA/RNA polymerases"/>
    <property type="match status" value="1"/>
</dbReference>
<reference evidence="2 3" key="1">
    <citation type="journal article" date="2017" name="Nat. Commun.">
        <title>Genome assembly with in vitro proximity ligation data and whole-genome triplication in lettuce.</title>
        <authorList>
            <person name="Reyes-Chin-Wo S."/>
            <person name="Wang Z."/>
            <person name="Yang X."/>
            <person name="Kozik A."/>
            <person name="Arikit S."/>
            <person name="Song C."/>
            <person name="Xia L."/>
            <person name="Froenicke L."/>
            <person name="Lavelle D.O."/>
            <person name="Truco M.J."/>
            <person name="Xia R."/>
            <person name="Zhu S."/>
            <person name="Xu C."/>
            <person name="Xu H."/>
            <person name="Xu X."/>
            <person name="Cox K."/>
            <person name="Korf I."/>
            <person name="Meyers B.C."/>
            <person name="Michelmore R.W."/>
        </authorList>
    </citation>
    <scope>NUCLEOTIDE SEQUENCE [LARGE SCALE GENOMIC DNA]</scope>
    <source>
        <strain evidence="3">cv. Salinas</strain>
        <tissue evidence="2">Seedlings</tissue>
    </source>
</reference>
<dbReference type="InterPro" id="IPR043502">
    <property type="entry name" value="DNA/RNA_pol_sf"/>
</dbReference>
<proteinExistence type="predicted"/>
<dbReference type="EMBL" id="NBSK02000008">
    <property type="protein sequence ID" value="KAJ0189439.1"/>
    <property type="molecule type" value="Genomic_DNA"/>
</dbReference>
<evidence type="ECO:0000259" key="1">
    <source>
        <dbReference type="PROSITE" id="PS50878"/>
    </source>
</evidence>
<dbReference type="AlphaFoldDB" id="A0A9R1WW14"/>
<dbReference type="PROSITE" id="PS50878">
    <property type="entry name" value="RT_POL"/>
    <property type="match status" value="1"/>
</dbReference>
<keyword evidence="3" id="KW-1185">Reference proteome</keyword>
<feature type="domain" description="Reverse transcriptase" evidence="1">
    <location>
        <begin position="1"/>
        <end position="148"/>
    </location>
</feature>
<protein>
    <recommendedName>
        <fullName evidence="1">Reverse transcriptase domain-containing protein</fullName>
    </recommendedName>
</protein>
<dbReference type="InterPro" id="IPR000477">
    <property type="entry name" value="RT_dom"/>
</dbReference>